<evidence type="ECO:0000256" key="6">
    <source>
        <dbReference type="ARBA" id="ARBA00022676"/>
    </source>
</evidence>
<dbReference type="PANTHER" id="PTHR11608:SF0">
    <property type="entry name" value="BIFUNCTIONAL PROTEIN PYRR"/>
    <property type="match status" value="1"/>
</dbReference>
<keyword evidence="5" id="KW-0021">Allosteric enzyme</keyword>
<dbReference type="Gene3D" id="3.40.50.2020">
    <property type="match status" value="1"/>
</dbReference>
<dbReference type="InterPro" id="IPR000836">
    <property type="entry name" value="PRTase_dom"/>
</dbReference>
<evidence type="ECO:0000256" key="4">
    <source>
        <dbReference type="ARBA" id="ARBA00011894"/>
    </source>
</evidence>
<dbReference type="AlphaFoldDB" id="A0A2T0WIQ9"/>
<evidence type="ECO:0000256" key="8">
    <source>
        <dbReference type="ARBA" id="ARBA00022741"/>
    </source>
</evidence>
<dbReference type="NCBIfam" id="NF001097">
    <property type="entry name" value="PRK00129.1"/>
    <property type="match status" value="1"/>
</dbReference>
<accession>A0A2T0WIQ9</accession>
<dbReference type="GO" id="GO:0004845">
    <property type="term" value="F:uracil phosphoribosyltransferase activity"/>
    <property type="evidence" value="ECO:0007669"/>
    <property type="project" value="UniProtKB-EC"/>
</dbReference>
<evidence type="ECO:0000256" key="1">
    <source>
        <dbReference type="ARBA" id="ARBA00001946"/>
    </source>
</evidence>
<dbReference type="GO" id="GO:0005525">
    <property type="term" value="F:GTP binding"/>
    <property type="evidence" value="ECO:0007669"/>
    <property type="project" value="UniProtKB-KW"/>
</dbReference>
<gene>
    <name evidence="16" type="ORF">CLW00_10876</name>
</gene>
<evidence type="ECO:0000259" key="15">
    <source>
        <dbReference type="Pfam" id="PF14681"/>
    </source>
</evidence>
<evidence type="ECO:0000256" key="7">
    <source>
        <dbReference type="ARBA" id="ARBA00022679"/>
    </source>
</evidence>
<keyword evidence="8" id="KW-0547">Nucleotide-binding</keyword>
<comment type="catalytic activity">
    <reaction evidence="11">
        <text>UMP + diphosphate = 5-phospho-alpha-D-ribose 1-diphosphate + uracil</text>
        <dbReference type="Rhea" id="RHEA:13017"/>
        <dbReference type="ChEBI" id="CHEBI:17568"/>
        <dbReference type="ChEBI" id="CHEBI:33019"/>
        <dbReference type="ChEBI" id="CHEBI:57865"/>
        <dbReference type="ChEBI" id="CHEBI:58017"/>
        <dbReference type="EC" id="2.4.2.9"/>
    </reaction>
</comment>
<dbReference type="FunFam" id="3.40.50.2020:FF:000023">
    <property type="entry name" value="Probable uracil phosphoribosyltransferase"/>
    <property type="match status" value="1"/>
</dbReference>
<dbReference type="InterPro" id="IPR050137">
    <property type="entry name" value="PyrR_bifunctional"/>
</dbReference>
<sequence>MSKMFVLSDCDNIVHQYLSELRDVEIQKDRTRFRKNLERIGGILAYELSKDLHFISKSIQTPIEVTKGKVLDEQPLLICVLRAAMPFFQGFLDVFDKADCGFVGAYRQEKENRIDIEFLYQATPDISDREVILIDPMLATGKSIVSTVSNLLKIGAPKSLHIVGVIAAPEGIEHISSQIEIPHKIWVGTIDKALNEKSYIVPGLGDAGDLAFGPKL</sequence>
<evidence type="ECO:0000256" key="3">
    <source>
        <dbReference type="ARBA" id="ARBA00009516"/>
    </source>
</evidence>
<name>A0A2T0WIQ9_9BACT</name>
<evidence type="ECO:0000256" key="13">
    <source>
        <dbReference type="ARBA" id="ARBA00072146"/>
    </source>
</evidence>
<dbReference type="PANTHER" id="PTHR11608">
    <property type="entry name" value="BIFUNCTIONAL PROTEIN PYRR"/>
    <property type="match status" value="1"/>
</dbReference>
<evidence type="ECO:0000256" key="2">
    <source>
        <dbReference type="ARBA" id="ARBA00005180"/>
    </source>
</evidence>
<evidence type="ECO:0000313" key="16">
    <source>
        <dbReference type="EMBL" id="PRY86589.1"/>
    </source>
</evidence>
<comment type="function">
    <text evidence="12">Catalyzes the conversion of uracil and 5-phospho-alpha-D-ribose 1-diphosphate (PRPP) to UMP and diphosphate.</text>
</comment>
<comment type="caution">
    <text evidence="16">The sequence shown here is derived from an EMBL/GenBank/DDBJ whole genome shotgun (WGS) entry which is preliminary data.</text>
</comment>
<comment type="similarity">
    <text evidence="3">Belongs to the UPRTase family.</text>
</comment>
<keyword evidence="17" id="KW-1185">Reference proteome</keyword>
<feature type="domain" description="Phosphoribosyltransferase" evidence="15">
    <location>
        <begin position="12"/>
        <end position="213"/>
    </location>
</feature>
<evidence type="ECO:0000256" key="10">
    <source>
        <dbReference type="ARBA" id="ARBA00031082"/>
    </source>
</evidence>
<organism evidence="16 17">
    <name type="scientific">Mongoliibacter ruber</name>
    <dbReference type="NCBI Taxonomy" id="1750599"/>
    <lineage>
        <taxon>Bacteria</taxon>
        <taxon>Pseudomonadati</taxon>
        <taxon>Bacteroidota</taxon>
        <taxon>Cytophagia</taxon>
        <taxon>Cytophagales</taxon>
        <taxon>Cyclobacteriaceae</taxon>
        <taxon>Mongoliibacter</taxon>
    </lineage>
</organism>
<dbReference type="SUPFAM" id="SSF53271">
    <property type="entry name" value="PRTase-like"/>
    <property type="match status" value="1"/>
</dbReference>
<dbReference type="Proteomes" id="UP000238157">
    <property type="component" value="Unassembled WGS sequence"/>
</dbReference>
<keyword evidence="6 16" id="KW-0328">Glycosyltransferase</keyword>
<dbReference type="RefSeq" id="WP_342747911.1">
    <property type="nucleotide sequence ID" value="NZ_PVTR01000008.1"/>
</dbReference>
<evidence type="ECO:0000256" key="14">
    <source>
        <dbReference type="ARBA" id="ARBA00079807"/>
    </source>
</evidence>
<keyword evidence="7 16" id="KW-0808">Transferase</keyword>
<evidence type="ECO:0000256" key="12">
    <source>
        <dbReference type="ARBA" id="ARBA00056901"/>
    </source>
</evidence>
<dbReference type="InterPro" id="IPR029057">
    <property type="entry name" value="PRTase-like"/>
</dbReference>
<dbReference type="EMBL" id="PVTR01000008">
    <property type="protein sequence ID" value="PRY86589.1"/>
    <property type="molecule type" value="Genomic_DNA"/>
</dbReference>
<dbReference type="CDD" id="cd06223">
    <property type="entry name" value="PRTases_typeI"/>
    <property type="match status" value="1"/>
</dbReference>
<proteinExistence type="inferred from homology"/>
<dbReference type="Pfam" id="PF14681">
    <property type="entry name" value="UPRTase"/>
    <property type="match status" value="1"/>
</dbReference>
<protein>
    <recommendedName>
        <fullName evidence="13">Uracil phosphoribosyltransferase</fullName>
        <ecNumber evidence="4">2.4.2.9</ecNumber>
    </recommendedName>
    <alternativeName>
        <fullName evidence="10">UMP pyrophosphorylase</fullName>
    </alternativeName>
    <alternativeName>
        <fullName evidence="14">UPRTase</fullName>
    </alternativeName>
</protein>
<comment type="pathway">
    <text evidence="2">Pyrimidine metabolism; UMP biosynthesis via salvage pathway; UMP from uracil: step 1/1.</text>
</comment>
<keyword evidence="9" id="KW-0342">GTP-binding</keyword>
<evidence type="ECO:0000256" key="5">
    <source>
        <dbReference type="ARBA" id="ARBA00022533"/>
    </source>
</evidence>
<evidence type="ECO:0000256" key="9">
    <source>
        <dbReference type="ARBA" id="ARBA00023134"/>
    </source>
</evidence>
<dbReference type="EC" id="2.4.2.9" evidence="4"/>
<evidence type="ECO:0000313" key="17">
    <source>
        <dbReference type="Proteomes" id="UP000238157"/>
    </source>
</evidence>
<evidence type="ECO:0000256" key="11">
    <source>
        <dbReference type="ARBA" id="ARBA00052919"/>
    </source>
</evidence>
<comment type="cofactor">
    <cofactor evidence="1">
        <name>Mg(2+)</name>
        <dbReference type="ChEBI" id="CHEBI:18420"/>
    </cofactor>
</comment>
<reference evidence="16 17" key="1">
    <citation type="submission" date="2018-03" db="EMBL/GenBank/DDBJ databases">
        <title>Genomic Encyclopedia of Archaeal and Bacterial Type Strains, Phase II (KMG-II): from individual species to whole genera.</title>
        <authorList>
            <person name="Goeker M."/>
        </authorList>
    </citation>
    <scope>NUCLEOTIDE SEQUENCE [LARGE SCALE GENOMIC DNA]</scope>
    <source>
        <strain evidence="16 17">DSM 27929</strain>
    </source>
</reference>